<dbReference type="PANTHER" id="PTHR43884:SF20">
    <property type="entry name" value="ACYL-COA DEHYDROGENASE FADE28"/>
    <property type="match status" value="1"/>
</dbReference>
<evidence type="ECO:0000256" key="1">
    <source>
        <dbReference type="ARBA" id="ARBA00001974"/>
    </source>
</evidence>
<feature type="domain" description="Acyl-CoA dehydrogenase/oxidase N-terminal" evidence="7">
    <location>
        <begin position="6"/>
        <end position="103"/>
    </location>
</feature>
<dbReference type="InterPro" id="IPR037069">
    <property type="entry name" value="AcylCoA_DH/ox_N_sf"/>
</dbReference>
<dbReference type="InterPro" id="IPR009100">
    <property type="entry name" value="AcylCoA_DH/oxidase_NM_dom_sf"/>
</dbReference>
<evidence type="ECO:0000313" key="8">
    <source>
        <dbReference type="EMBL" id="RJG19017.1"/>
    </source>
</evidence>
<dbReference type="InterPro" id="IPR046373">
    <property type="entry name" value="Acyl-CoA_Oxase/DH_mid-dom_sf"/>
</dbReference>
<dbReference type="EMBL" id="QYUP01000089">
    <property type="protein sequence ID" value="RJG19017.1"/>
    <property type="molecule type" value="Genomic_DNA"/>
</dbReference>
<name>A0A418Y0W0_9BURK</name>
<protein>
    <submittedName>
        <fullName evidence="8">Acyl-CoA dehydrogenase</fullName>
    </submittedName>
</protein>
<evidence type="ECO:0000256" key="5">
    <source>
        <dbReference type="ARBA" id="ARBA00023002"/>
    </source>
</evidence>
<reference evidence="8 9" key="1">
    <citation type="submission" date="2018-09" db="EMBL/GenBank/DDBJ databases">
        <authorList>
            <person name="Zhu H."/>
        </authorList>
    </citation>
    <scope>NUCLEOTIDE SEQUENCE [LARGE SCALE GENOMIC DNA]</scope>
    <source>
        <strain evidence="8 9">K1S02-61</strain>
    </source>
</reference>
<dbReference type="Gene3D" id="1.20.140.10">
    <property type="entry name" value="Butyryl-CoA Dehydrogenase, subunit A, domain 3"/>
    <property type="match status" value="1"/>
</dbReference>
<feature type="domain" description="Acyl-CoA dehydrogenase/oxidase C-terminal" evidence="6">
    <location>
        <begin position="226"/>
        <end position="353"/>
    </location>
</feature>
<dbReference type="GO" id="GO:0003995">
    <property type="term" value="F:acyl-CoA dehydrogenase activity"/>
    <property type="evidence" value="ECO:0007669"/>
    <property type="project" value="TreeGrafter"/>
</dbReference>
<evidence type="ECO:0000259" key="7">
    <source>
        <dbReference type="Pfam" id="PF02771"/>
    </source>
</evidence>
<dbReference type="Gene3D" id="1.10.540.10">
    <property type="entry name" value="Acyl-CoA dehydrogenase/oxidase, N-terminal domain"/>
    <property type="match status" value="1"/>
</dbReference>
<evidence type="ECO:0000256" key="2">
    <source>
        <dbReference type="ARBA" id="ARBA00009347"/>
    </source>
</evidence>
<dbReference type="InterPro" id="IPR036250">
    <property type="entry name" value="AcylCo_DH-like_C"/>
</dbReference>
<dbReference type="GO" id="GO:0050660">
    <property type="term" value="F:flavin adenine dinucleotide binding"/>
    <property type="evidence" value="ECO:0007669"/>
    <property type="project" value="InterPro"/>
</dbReference>
<dbReference type="AlphaFoldDB" id="A0A418Y0W0"/>
<keyword evidence="5" id="KW-0560">Oxidoreductase</keyword>
<dbReference type="InterPro" id="IPR009075">
    <property type="entry name" value="AcylCo_DH/oxidase_C"/>
</dbReference>
<gene>
    <name evidence="8" type="ORF">D3872_09300</name>
</gene>
<comment type="similarity">
    <text evidence="2">Belongs to the acyl-CoA dehydrogenase family.</text>
</comment>
<comment type="caution">
    <text evidence="8">The sequence shown here is derived from an EMBL/GenBank/DDBJ whole genome shotgun (WGS) entry which is preliminary data.</text>
</comment>
<dbReference type="RefSeq" id="WP_119810508.1">
    <property type="nucleotide sequence ID" value="NZ_QYUP01000089.1"/>
</dbReference>
<keyword evidence="4" id="KW-0274">FAD</keyword>
<dbReference type="OrthoDB" id="8523432at2"/>
<organism evidence="8 9">
    <name type="scientific">Massilia cavernae</name>
    <dbReference type="NCBI Taxonomy" id="2320864"/>
    <lineage>
        <taxon>Bacteria</taxon>
        <taxon>Pseudomonadati</taxon>
        <taxon>Pseudomonadota</taxon>
        <taxon>Betaproteobacteria</taxon>
        <taxon>Burkholderiales</taxon>
        <taxon>Oxalobacteraceae</taxon>
        <taxon>Telluria group</taxon>
        <taxon>Massilia</taxon>
    </lineage>
</organism>
<comment type="cofactor">
    <cofactor evidence="1">
        <name>FAD</name>
        <dbReference type="ChEBI" id="CHEBI:57692"/>
    </cofactor>
</comment>
<proteinExistence type="inferred from homology"/>
<sequence>MDFQLTEDQRAFADIAQALFADFCNDEQLRAFDASGLPFMQDLWQQCVAGGLHAILVPEDGGGLGLGMAELMGVLEQQGRALAPVPLWEHQLALAAALRFGSDPLCAALKTLPADALLTLSLGGLAAARGPALEARREGAGFRLDGCAAAVPLGAQAAWLLAGVVLDGAPRLMLLDLANGAIGKAEGVAQHHLAVADLVFDGVQLPVSALLAEPALDWVEPRAIACLAALQLGVSLQQLGRTVEYVSERKQFNRVIGSFQLVAGQMADGHIAAEALRSSLWQLVYRIDAGLGCAPQGWATRFLACGAGHRIGHMAQHVHGGIGVDVTFPIHRFLFWSRVLGVTLGGAEHNLAKLGDWLADHNTLGWKYDLPEDHAV</sequence>
<dbReference type="Pfam" id="PF02771">
    <property type="entry name" value="Acyl-CoA_dh_N"/>
    <property type="match status" value="1"/>
</dbReference>
<dbReference type="Gene3D" id="2.40.110.10">
    <property type="entry name" value="Butyryl-CoA Dehydrogenase, subunit A, domain 2"/>
    <property type="match status" value="1"/>
</dbReference>
<keyword evidence="9" id="KW-1185">Reference proteome</keyword>
<keyword evidence="3" id="KW-0285">Flavoprotein</keyword>
<dbReference type="PANTHER" id="PTHR43884">
    <property type="entry name" value="ACYL-COA DEHYDROGENASE"/>
    <property type="match status" value="1"/>
</dbReference>
<evidence type="ECO:0000259" key="6">
    <source>
        <dbReference type="Pfam" id="PF00441"/>
    </source>
</evidence>
<accession>A0A418Y0W0</accession>
<evidence type="ECO:0000256" key="4">
    <source>
        <dbReference type="ARBA" id="ARBA00022827"/>
    </source>
</evidence>
<dbReference type="Proteomes" id="UP000284006">
    <property type="component" value="Unassembled WGS sequence"/>
</dbReference>
<dbReference type="SUPFAM" id="SSF47203">
    <property type="entry name" value="Acyl-CoA dehydrogenase C-terminal domain-like"/>
    <property type="match status" value="1"/>
</dbReference>
<evidence type="ECO:0000256" key="3">
    <source>
        <dbReference type="ARBA" id="ARBA00022630"/>
    </source>
</evidence>
<dbReference type="SUPFAM" id="SSF56645">
    <property type="entry name" value="Acyl-CoA dehydrogenase NM domain-like"/>
    <property type="match status" value="1"/>
</dbReference>
<dbReference type="InterPro" id="IPR013786">
    <property type="entry name" value="AcylCoA_DH/ox_N"/>
</dbReference>
<evidence type="ECO:0000313" key="9">
    <source>
        <dbReference type="Proteomes" id="UP000284006"/>
    </source>
</evidence>
<dbReference type="Pfam" id="PF00441">
    <property type="entry name" value="Acyl-CoA_dh_1"/>
    <property type="match status" value="1"/>
</dbReference>